<proteinExistence type="predicted"/>
<dbReference type="EMBL" id="VDCV01000002">
    <property type="protein sequence ID" value="KAB5569688.1"/>
    <property type="molecule type" value="Genomic_DNA"/>
</dbReference>
<evidence type="ECO:0000313" key="1">
    <source>
        <dbReference type="EMBL" id="KAB5569688.1"/>
    </source>
</evidence>
<organism evidence="1 2">
    <name type="scientific">Salix brachista</name>
    <dbReference type="NCBI Taxonomy" id="2182728"/>
    <lineage>
        <taxon>Eukaryota</taxon>
        <taxon>Viridiplantae</taxon>
        <taxon>Streptophyta</taxon>
        <taxon>Embryophyta</taxon>
        <taxon>Tracheophyta</taxon>
        <taxon>Spermatophyta</taxon>
        <taxon>Magnoliopsida</taxon>
        <taxon>eudicotyledons</taxon>
        <taxon>Gunneridae</taxon>
        <taxon>Pentapetalae</taxon>
        <taxon>rosids</taxon>
        <taxon>fabids</taxon>
        <taxon>Malpighiales</taxon>
        <taxon>Salicaceae</taxon>
        <taxon>Saliceae</taxon>
        <taxon>Salix</taxon>
    </lineage>
</organism>
<reference evidence="2" key="1">
    <citation type="journal article" date="2019" name="Gigascience">
        <title>De novo genome assembly of the endangered Acer yangbiense, a plant species with extremely small populations endemic to Yunnan Province, China.</title>
        <authorList>
            <person name="Yang J."/>
            <person name="Wariss H.M."/>
            <person name="Tao L."/>
            <person name="Zhang R."/>
            <person name="Yun Q."/>
            <person name="Hollingsworth P."/>
            <person name="Dao Z."/>
            <person name="Luo G."/>
            <person name="Guo H."/>
            <person name="Ma Y."/>
            <person name="Sun W."/>
        </authorList>
    </citation>
    <scope>NUCLEOTIDE SEQUENCE [LARGE SCALE GENOMIC DNA]</scope>
    <source>
        <strain evidence="2">cv. br00</strain>
    </source>
</reference>
<accession>A0A5N5NRR9</accession>
<evidence type="ECO:0000313" key="2">
    <source>
        <dbReference type="Proteomes" id="UP000326939"/>
    </source>
</evidence>
<keyword evidence="2" id="KW-1185">Reference proteome</keyword>
<comment type="caution">
    <text evidence="1">The sequence shown here is derived from an EMBL/GenBank/DDBJ whole genome shotgun (WGS) entry which is preliminary data.</text>
</comment>
<gene>
    <name evidence="1" type="ORF">DKX38_003481</name>
</gene>
<dbReference type="Proteomes" id="UP000326939">
    <property type="component" value="Chromosome 2"/>
</dbReference>
<protein>
    <submittedName>
        <fullName evidence="1">Uncharacterized protein</fullName>
    </submittedName>
</protein>
<name>A0A5N5NRR9_9ROSI</name>
<dbReference type="AlphaFoldDB" id="A0A5N5NRR9"/>
<sequence>MVQSSLLLSLTKHFQTVINPDQKNRKEENASSSGSSLFVLADARLIGVECGGHHLRAAVLDTVQKPHRHSRESEVRSGALSIVSMPGVPGPVQRQDLEGDNLPWIL</sequence>